<gene>
    <name evidence="2" type="ORF">AV530_010666</name>
</gene>
<feature type="compositionally biased region" description="Pro residues" evidence="1">
    <location>
        <begin position="12"/>
        <end position="22"/>
    </location>
</feature>
<dbReference type="AlphaFoldDB" id="A0A1V4JVF3"/>
<reference evidence="2 3" key="1">
    <citation type="submission" date="2016-02" db="EMBL/GenBank/DDBJ databases">
        <title>Band-tailed pigeon sequencing and assembly.</title>
        <authorList>
            <person name="Soares A.E."/>
            <person name="Novak B.J."/>
            <person name="Rice E.S."/>
            <person name="O'Connell B."/>
            <person name="Chang D."/>
            <person name="Weber S."/>
            <person name="Shapiro B."/>
        </authorList>
    </citation>
    <scope>NUCLEOTIDE SEQUENCE [LARGE SCALE GENOMIC DNA]</scope>
    <source>
        <strain evidence="2">BTP2013</strain>
        <tissue evidence="2">Blood</tissue>
    </source>
</reference>
<dbReference type="Proteomes" id="UP000190648">
    <property type="component" value="Unassembled WGS sequence"/>
</dbReference>
<organism evidence="2 3">
    <name type="scientific">Patagioenas fasciata monilis</name>
    <dbReference type="NCBI Taxonomy" id="372326"/>
    <lineage>
        <taxon>Eukaryota</taxon>
        <taxon>Metazoa</taxon>
        <taxon>Chordata</taxon>
        <taxon>Craniata</taxon>
        <taxon>Vertebrata</taxon>
        <taxon>Euteleostomi</taxon>
        <taxon>Archelosauria</taxon>
        <taxon>Archosauria</taxon>
        <taxon>Dinosauria</taxon>
        <taxon>Saurischia</taxon>
        <taxon>Theropoda</taxon>
        <taxon>Coelurosauria</taxon>
        <taxon>Aves</taxon>
        <taxon>Neognathae</taxon>
        <taxon>Neoaves</taxon>
        <taxon>Columbimorphae</taxon>
        <taxon>Columbiformes</taxon>
        <taxon>Columbidae</taxon>
        <taxon>Patagioenas</taxon>
    </lineage>
</organism>
<name>A0A1V4JVF3_PATFA</name>
<sequence>MLAGSFGAAPQAPRPGAVPPNRPGVTHGDAESLQEEDHALVHDGKVDLGATVGSVHKTPNSSEDFSSVGGWLRYNQMISGVLEVKEPHVVVQQKTRSWQQFSAGPACHRTSELPPSYNICCPLGLLGCLCLRATEEVESQPLGILDHQGRKSGWVFFLSYGAFIHLYPREKV</sequence>
<accession>A0A1V4JVF3</accession>
<keyword evidence="3" id="KW-1185">Reference proteome</keyword>
<protein>
    <submittedName>
        <fullName evidence="2">Uncharacterized protein</fullName>
    </submittedName>
</protein>
<comment type="caution">
    <text evidence="2">The sequence shown here is derived from an EMBL/GenBank/DDBJ whole genome shotgun (WGS) entry which is preliminary data.</text>
</comment>
<proteinExistence type="predicted"/>
<evidence type="ECO:0000256" key="1">
    <source>
        <dbReference type="SAM" id="MobiDB-lite"/>
    </source>
</evidence>
<evidence type="ECO:0000313" key="2">
    <source>
        <dbReference type="EMBL" id="OPJ76160.1"/>
    </source>
</evidence>
<dbReference type="EMBL" id="LSYS01006034">
    <property type="protein sequence ID" value="OPJ76160.1"/>
    <property type="molecule type" value="Genomic_DNA"/>
</dbReference>
<feature type="region of interest" description="Disordered" evidence="1">
    <location>
        <begin position="1"/>
        <end position="35"/>
    </location>
</feature>
<evidence type="ECO:0000313" key="3">
    <source>
        <dbReference type="Proteomes" id="UP000190648"/>
    </source>
</evidence>